<dbReference type="EMBL" id="GL385395">
    <property type="protein sequence ID" value="EJT80008.1"/>
    <property type="molecule type" value="Genomic_DNA"/>
</dbReference>
<dbReference type="AlphaFoldDB" id="J3NFG8"/>
<name>J3NFG8_GAET3</name>
<dbReference type="HOGENOM" id="CLU_2263935_0_0_1"/>
<dbReference type="Proteomes" id="UP000006039">
    <property type="component" value="Unassembled WGS sequence"/>
</dbReference>
<reference evidence="3" key="2">
    <citation type="submission" date="2010-07" db="EMBL/GenBank/DDBJ databases">
        <authorList>
            <consortium name="The Broad Institute Genome Sequencing Platform"/>
            <consortium name="Broad Institute Genome Sequencing Center for Infectious Disease"/>
            <person name="Ma L.-J."/>
            <person name="Dead R."/>
            <person name="Young S."/>
            <person name="Zeng Q."/>
            <person name="Koehrsen M."/>
            <person name="Alvarado L."/>
            <person name="Berlin A."/>
            <person name="Chapman S.B."/>
            <person name="Chen Z."/>
            <person name="Freedman E."/>
            <person name="Gellesch M."/>
            <person name="Goldberg J."/>
            <person name="Griggs A."/>
            <person name="Gujja S."/>
            <person name="Heilman E.R."/>
            <person name="Heiman D."/>
            <person name="Hepburn T."/>
            <person name="Howarth C."/>
            <person name="Jen D."/>
            <person name="Larson L."/>
            <person name="Mehta T."/>
            <person name="Neiman D."/>
            <person name="Pearson M."/>
            <person name="Roberts A."/>
            <person name="Saif S."/>
            <person name="Shea T."/>
            <person name="Shenoy N."/>
            <person name="Sisk P."/>
            <person name="Stolte C."/>
            <person name="Sykes S."/>
            <person name="Walk T."/>
            <person name="White J."/>
            <person name="Yandava C."/>
            <person name="Haas B."/>
            <person name="Nusbaum C."/>
            <person name="Birren B."/>
        </authorList>
    </citation>
    <scope>NUCLEOTIDE SEQUENCE</scope>
    <source>
        <strain evidence="3">R3-111a-1</strain>
    </source>
</reference>
<protein>
    <submittedName>
        <fullName evidence="3 4">Uncharacterized protein</fullName>
    </submittedName>
</protein>
<reference evidence="5" key="1">
    <citation type="submission" date="2010-07" db="EMBL/GenBank/DDBJ databases">
        <title>The genome sequence of Gaeumannomyces graminis var. tritici strain R3-111a-1.</title>
        <authorList>
            <consortium name="The Broad Institute Genome Sequencing Platform"/>
            <person name="Ma L.-J."/>
            <person name="Dead R."/>
            <person name="Young S."/>
            <person name="Zeng Q."/>
            <person name="Koehrsen M."/>
            <person name="Alvarado L."/>
            <person name="Berlin A."/>
            <person name="Chapman S.B."/>
            <person name="Chen Z."/>
            <person name="Freedman E."/>
            <person name="Gellesch M."/>
            <person name="Goldberg J."/>
            <person name="Griggs A."/>
            <person name="Gujja S."/>
            <person name="Heilman E.R."/>
            <person name="Heiman D."/>
            <person name="Hepburn T."/>
            <person name="Howarth C."/>
            <person name="Jen D."/>
            <person name="Larson L."/>
            <person name="Mehta T."/>
            <person name="Neiman D."/>
            <person name="Pearson M."/>
            <person name="Roberts A."/>
            <person name="Saif S."/>
            <person name="Shea T."/>
            <person name="Shenoy N."/>
            <person name="Sisk P."/>
            <person name="Stolte C."/>
            <person name="Sykes S."/>
            <person name="Walk T."/>
            <person name="White J."/>
            <person name="Yandava C."/>
            <person name="Haas B."/>
            <person name="Nusbaum C."/>
            <person name="Birren B."/>
        </authorList>
    </citation>
    <scope>NUCLEOTIDE SEQUENCE [LARGE SCALE GENOMIC DNA]</scope>
    <source>
        <strain evidence="5">R3-111a-1</strain>
    </source>
</reference>
<gene>
    <name evidence="4" type="primary">20340472</name>
    <name evidence="3" type="ORF">GGTG_00014</name>
</gene>
<evidence type="ECO:0000256" key="1">
    <source>
        <dbReference type="SAM" id="MobiDB-lite"/>
    </source>
</evidence>
<reference evidence="3" key="3">
    <citation type="submission" date="2010-09" db="EMBL/GenBank/DDBJ databases">
        <title>Annotation of Gaeumannomyces graminis var. tritici R3-111a-1.</title>
        <authorList>
            <consortium name="The Broad Institute Genome Sequencing Platform"/>
            <person name="Ma L.-J."/>
            <person name="Dead R."/>
            <person name="Young S.K."/>
            <person name="Zeng Q."/>
            <person name="Gargeya S."/>
            <person name="Fitzgerald M."/>
            <person name="Haas B."/>
            <person name="Abouelleil A."/>
            <person name="Alvarado L."/>
            <person name="Arachchi H.M."/>
            <person name="Berlin A."/>
            <person name="Brown A."/>
            <person name="Chapman S.B."/>
            <person name="Chen Z."/>
            <person name="Dunbar C."/>
            <person name="Freedman E."/>
            <person name="Gearin G."/>
            <person name="Gellesch M."/>
            <person name="Goldberg J."/>
            <person name="Griggs A."/>
            <person name="Gujja S."/>
            <person name="Heiman D."/>
            <person name="Howarth C."/>
            <person name="Larson L."/>
            <person name="Lui A."/>
            <person name="MacDonald P.J.P."/>
            <person name="Mehta T."/>
            <person name="Montmayeur A."/>
            <person name="Murphy C."/>
            <person name="Neiman D."/>
            <person name="Pearson M."/>
            <person name="Priest M."/>
            <person name="Roberts A."/>
            <person name="Saif S."/>
            <person name="Shea T."/>
            <person name="Shenoy N."/>
            <person name="Sisk P."/>
            <person name="Stolte C."/>
            <person name="Sykes S."/>
            <person name="Yandava C."/>
            <person name="Wortman J."/>
            <person name="Nusbaum C."/>
            <person name="Birren B."/>
        </authorList>
    </citation>
    <scope>NUCLEOTIDE SEQUENCE</scope>
    <source>
        <strain evidence="3">R3-111a-1</strain>
    </source>
</reference>
<dbReference type="GeneID" id="20340472"/>
<sequence>MARLWIAFQPQGLESLLAWLVSVGADLVGHSIADLAALGQAIAGVHVQPPAPRPPGLRKRPDIARENCRLRFRDLFRKGRCSGGEDQETTLDGSKKPVKERMF</sequence>
<dbReference type="EnsemblFungi" id="EJT80008">
    <property type="protein sequence ID" value="EJT80008"/>
    <property type="gene ID" value="GGTG_00014"/>
</dbReference>
<feature type="region of interest" description="Disordered" evidence="1">
    <location>
        <begin position="80"/>
        <end position="103"/>
    </location>
</feature>
<accession>J3NFG8</accession>
<evidence type="ECO:0000313" key="5">
    <source>
        <dbReference type="Proteomes" id="UP000006039"/>
    </source>
</evidence>
<organism evidence="3">
    <name type="scientific">Gaeumannomyces tritici (strain R3-111a-1)</name>
    <name type="common">Wheat and barley take-all root rot fungus</name>
    <name type="synonym">Gaeumannomyces graminis var. tritici</name>
    <dbReference type="NCBI Taxonomy" id="644352"/>
    <lineage>
        <taxon>Eukaryota</taxon>
        <taxon>Fungi</taxon>
        <taxon>Dikarya</taxon>
        <taxon>Ascomycota</taxon>
        <taxon>Pezizomycotina</taxon>
        <taxon>Sordariomycetes</taxon>
        <taxon>Sordariomycetidae</taxon>
        <taxon>Magnaporthales</taxon>
        <taxon>Magnaporthaceae</taxon>
        <taxon>Gaeumannomyces</taxon>
    </lineage>
</organism>
<feature type="signal peptide" evidence="2">
    <location>
        <begin position="1"/>
        <end position="25"/>
    </location>
</feature>
<dbReference type="RefSeq" id="XP_009216017.1">
    <property type="nucleotide sequence ID" value="XM_009217753.1"/>
</dbReference>
<proteinExistence type="predicted"/>
<evidence type="ECO:0000256" key="2">
    <source>
        <dbReference type="SAM" id="SignalP"/>
    </source>
</evidence>
<reference evidence="4" key="5">
    <citation type="submission" date="2018-04" db="UniProtKB">
        <authorList>
            <consortium name="EnsemblFungi"/>
        </authorList>
    </citation>
    <scope>IDENTIFICATION</scope>
    <source>
        <strain evidence="4">R3-111a-1</strain>
    </source>
</reference>
<evidence type="ECO:0000313" key="4">
    <source>
        <dbReference type="EnsemblFungi" id="EJT80008"/>
    </source>
</evidence>
<reference evidence="4" key="4">
    <citation type="journal article" date="2015" name="G3 (Bethesda)">
        <title>Genome sequences of three phytopathogenic species of the Magnaporthaceae family of fungi.</title>
        <authorList>
            <person name="Okagaki L.H."/>
            <person name="Nunes C.C."/>
            <person name="Sailsbery J."/>
            <person name="Clay B."/>
            <person name="Brown D."/>
            <person name="John T."/>
            <person name="Oh Y."/>
            <person name="Young N."/>
            <person name="Fitzgerald M."/>
            <person name="Haas B.J."/>
            <person name="Zeng Q."/>
            <person name="Young S."/>
            <person name="Adiconis X."/>
            <person name="Fan L."/>
            <person name="Levin J.Z."/>
            <person name="Mitchell T.K."/>
            <person name="Okubara P.A."/>
            <person name="Farman M.L."/>
            <person name="Kohn L.M."/>
            <person name="Birren B."/>
            <person name="Ma L.-J."/>
            <person name="Dean R.A."/>
        </authorList>
    </citation>
    <scope>NUCLEOTIDE SEQUENCE</scope>
    <source>
        <strain evidence="4">R3-111a-1</strain>
    </source>
</reference>
<feature type="compositionally biased region" description="Basic and acidic residues" evidence="1">
    <location>
        <begin position="93"/>
        <end position="103"/>
    </location>
</feature>
<keyword evidence="5" id="KW-1185">Reference proteome</keyword>
<feature type="chain" id="PRO_5015094051" evidence="2">
    <location>
        <begin position="26"/>
        <end position="103"/>
    </location>
</feature>
<dbReference type="VEuPathDB" id="FungiDB:GGTG_00014"/>
<keyword evidence="2" id="KW-0732">Signal</keyword>
<evidence type="ECO:0000313" key="3">
    <source>
        <dbReference type="EMBL" id="EJT80008.1"/>
    </source>
</evidence>